<dbReference type="AlphaFoldDB" id="A0A8D9M5G9"/>
<feature type="non-terminal residue" evidence="1">
    <location>
        <position position="1"/>
    </location>
</feature>
<proteinExistence type="predicted"/>
<dbReference type="Proteomes" id="UP000694005">
    <property type="component" value="Chromosome A08"/>
</dbReference>
<organism evidence="1 2">
    <name type="scientific">Brassica campestris</name>
    <name type="common">Field mustard</name>
    <dbReference type="NCBI Taxonomy" id="3711"/>
    <lineage>
        <taxon>Eukaryota</taxon>
        <taxon>Viridiplantae</taxon>
        <taxon>Streptophyta</taxon>
        <taxon>Embryophyta</taxon>
        <taxon>Tracheophyta</taxon>
        <taxon>Spermatophyta</taxon>
        <taxon>Magnoliopsida</taxon>
        <taxon>eudicotyledons</taxon>
        <taxon>Gunneridae</taxon>
        <taxon>Pentapetalae</taxon>
        <taxon>rosids</taxon>
        <taxon>malvids</taxon>
        <taxon>Brassicales</taxon>
        <taxon>Brassicaceae</taxon>
        <taxon>Brassiceae</taxon>
        <taxon>Brassica</taxon>
    </lineage>
</organism>
<dbReference type="Gramene" id="A08p28220.2_BraZ1">
    <property type="protein sequence ID" value="A08p28220.2_BraZ1.CDS.1"/>
    <property type="gene ID" value="A08g28220.2_BraZ1"/>
</dbReference>
<feature type="non-terminal residue" evidence="1">
    <location>
        <position position="72"/>
    </location>
</feature>
<evidence type="ECO:0008006" key="3">
    <source>
        <dbReference type="Google" id="ProtNLM"/>
    </source>
</evidence>
<protein>
    <recommendedName>
        <fullName evidence="3">Reverse transcriptase zinc-binding domain-containing protein</fullName>
    </recommendedName>
</protein>
<accession>A0A8D9M5G9</accession>
<reference evidence="1 2" key="1">
    <citation type="submission" date="2021-07" db="EMBL/GenBank/DDBJ databases">
        <authorList>
            <consortium name="Genoscope - CEA"/>
            <person name="William W."/>
        </authorList>
    </citation>
    <scope>NUCLEOTIDE SEQUENCE [LARGE SCALE GENOMIC DNA]</scope>
</reference>
<name>A0A8D9M5G9_BRACM</name>
<dbReference type="EMBL" id="LS974624">
    <property type="protein sequence ID" value="CAG7899156.1"/>
    <property type="molecule type" value="Genomic_DNA"/>
</dbReference>
<sequence>LASRCSVSPSPDWDATLTTLHNYRGTRPWRKLLLLSWQAAIYLLWSERNQRLHRNRFRSSDSLLLEIDKQIR</sequence>
<evidence type="ECO:0000313" key="2">
    <source>
        <dbReference type="Proteomes" id="UP000694005"/>
    </source>
</evidence>
<evidence type="ECO:0000313" key="1">
    <source>
        <dbReference type="EMBL" id="CAG7899156.1"/>
    </source>
</evidence>
<gene>
    <name evidence="1" type="ORF">BRAPAZ1V2_A08P28220.2</name>
</gene>